<evidence type="ECO:0000313" key="2">
    <source>
        <dbReference type="EMBL" id="CAA7396779.1"/>
    </source>
</evidence>
<dbReference type="PANTHER" id="PTHR36061">
    <property type="match status" value="1"/>
</dbReference>
<proteinExistence type="predicted"/>
<sequence length="329" mass="35553">MLVSGASCSWCARPSVSLSHRNRLLATAAAAAAAASSLFQSPTAFSVRARRGQSGVLPSFRLPCCRAAKQRQQQEGSVKKSGGGRRKSSEKPASREPLVEVVPSTSNLPVAPNSSFPLPKPPAGFVVDALGKVLLASSRRMATIVDSTNNFPLECVIRRIFESSRGQECMLLCPVDTPVQILKSTNFSGWAAVDDEEVEALLPAAAYALAKIHMHLVFSGFCYTARGRFCYSEDDILEFRTDDGEDIDGLPTEGIEITCFHQDGTHYMIYTPSDPLLFVAVKDQDGRLQIADDVLLDDPAVVGAIDEETEFNALVEEEAALLESVLGER</sequence>
<accession>A0A7I8KG73</accession>
<dbReference type="EMBL" id="LR746268">
    <property type="protein sequence ID" value="CAA7396779.1"/>
    <property type="molecule type" value="Genomic_DNA"/>
</dbReference>
<dbReference type="Pfam" id="PF12527">
    <property type="entry name" value="DUF3727"/>
    <property type="match status" value="1"/>
</dbReference>
<dbReference type="OrthoDB" id="1918611at2759"/>
<gene>
    <name evidence="2" type="ORF">SI8410_05007442</name>
</gene>
<organism evidence="2 3">
    <name type="scientific">Spirodela intermedia</name>
    <name type="common">Intermediate duckweed</name>
    <dbReference type="NCBI Taxonomy" id="51605"/>
    <lineage>
        <taxon>Eukaryota</taxon>
        <taxon>Viridiplantae</taxon>
        <taxon>Streptophyta</taxon>
        <taxon>Embryophyta</taxon>
        <taxon>Tracheophyta</taxon>
        <taxon>Spermatophyta</taxon>
        <taxon>Magnoliopsida</taxon>
        <taxon>Liliopsida</taxon>
        <taxon>Araceae</taxon>
        <taxon>Lemnoideae</taxon>
        <taxon>Spirodela</taxon>
    </lineage>
</organism>
<dbReference type="InterPro" id="IPR022203">
    <property type="entry name" value="DUF3727"/>
</dbReference>
<dbReference type="Proteomes" id="UP000663760">
    <property type="component" value="Chromosome 5"/>
</dbReference>
<protein>
    <submittedName>
        <fullName evidence="2">Uncharacterized protein</fullName>
    </submittedName>
</protein>
<evidence type="ECO:0000256" key="1">
    <source>
        <dbReference type="SAM" id="MobiDB-lite"/>
    </source>
</evidence>
<evidence type="ECO:0000313" key="3">
    <source>
        <dbReference type="Proteomes" id="UP000663760"/>
    </source>
</evidence>
<feature type="region of interest" description="Disordered" evidence="1">
    <location>
        <begin position="69"/>
        <end position="99"/>
    </location>
</feature>
<feature type="compositionally biased region" description="Basic and acidic residues" evidence="1">
    <location>
        <begin position="87"/>
        <end position="98"/>
    </location>
</feature>
<dbReference type="PANTHER" id="PTHR36061:SF3">
    <property type="entry name" value="OS04G0692200 PROTEIN"/>
    <property type="match status" value="1"/>
</dbReference>
<reference evidence="2" key="1">
    <citation type="submission" date="2020-02" db="EMBL/GenBank/DDBJ databases">
        <authorList>
            <person name="Scholz U."/>
            <person name="Mascher M."/>
            <person name="Fiebig A."/>
        </authorList>
    </citation>
    <scope>NUCLEOTIDE SEQUENCE</scope>
</reference>
<name>A0A7I8KG73_SPIIN</name>
<keyword evidence="3" id="KW-1185">Reference proteome</keyword>
<dbReference type="AlphaFoldDB" id="A0A7I8KG73"/>